<organism evidence="2 3">
    <name type="scientific">Frankliniella occidentalis</name>
    <name type="common">Western flower thrips</name>
    <name type="synonym">Euthrips occidentalis</name>
    <dbReference type="NCBI Taxonomy" id="133901"/>
    <lineage>
        <taxon>Eukaryota</taxon>
        <taxon>Metazoa</taxon>
        <taxon>Ecdysozoa</taxon>
        <taxon>Arthropoda</taxon>
        <taxon>Hexapoda</taxon>
        <taxon>Insecta</taxon>
        <taxon>Pterygota</taxon>
        <taxon>Neoptera</taxon>
        <taxon>Paraneoptera</taxon>
        <taxon>Thysanoptera</taxon>
        <taxon>Terebrantia</taxon>
        <taxon>Thripoidea</taxon>
        <taxon>Thripidae</taxon>
        <taxon>Frankliniella</taxon>
    </lineage>
</organism>
<feature type="compositionally biased region" description="Polar residues" evidence="1">
    <location>
        <begin position="157"/>
        <end position="174"/>
    </location>
</feature>
<feature type="region of interest" description="Disordered" evidence="1">
    <location>
        <begin position="152"/>
        <end position="308"/>
    </location>
</feature>
<dbReference type="Proteomes" id="UP000504606">
    <property type="component" value="Unplaced"/>
</dbReference>
<protein>
    <submittedName>
        <fullName evidence="3">Uncharacterized protein LOC113209998 isoform X1</fullName>
    </submittedName>
</protein>
<keyword evidence="2" id="KW-1185">Reference proteome</keyword>
<dbReference type="OrthoDB" id="7398970at2759"/>
<reference evidence="3" key="1">
    <citation type="submission" date="2025-08" db="UniProtKB">
        <authorList>
            <consortium name="RefSeq"/>
        </authorList>
    </citation>
    <scope>IDENTIFICATION</scope>
    <source>
        <tissue evidence="3">Whole organism</tissue>
    </source>
</reference>
<evidence type="ECO:0000313" key="2">
    <source>
        <dbReference type="Proteomes" id="UP000504606"/>
    </source>
</evidence>
<sequence length="327" mass="35707">MTMTAVEHAEHEHVELWGEWFASRRTGQLVIRSVDSVLRLIEKSLVWSTQPSAKALPQASANGDVSACNGSPIDHMVVNNPDLVVVARPLSWPLFLPLVGVLGVVRVTVYFVSRIFRRPCNTIDMIHWLQSKRRRLRFIKFAGLKNIRARSDAKSGYSVNGTPCSKKTLPASTTPDHERKRKYCDVEQSDWTDGSDDETVADKLDKYGKDYDSESDPDFVPSSDEDSSDGEDSGEEDLEVEGGAVLVNEADVPPAEEVSSPTPVTAPASPAHSPSIVTVESPESVSEYGSAAAESATSPGSSITSPLSPKSKFVKFFRRGSKTKQQL</sequence>
<feature type="compositionally biased region" description="Low complexity" evidence="1">
    <location>
        <begin position="258"/>
        <end position="275"/>
    </location>
</feature>
<dbReference type="InterPro" id="IPR032150">
    <property type="entry name" value="DUF4820"/>
</dbReference>
<dbReference type="KEGG" id="foc:113209998"/>
<dbReference type="RefSeq" id="XP_026283569.1">
    <property type="nucleotide sequence ID" value="XM_026427784.2"/>
</dbReference>
<dbReference type="AlphaFoldDB" id="A0A6J1SQK9"/>
<accession>A0A6J1SQK9</accession>
<evidence type="ECO:0000256" key="1">
    <source>
        <dbReference type="SAM" id="MobiDB-lite"/>
    </source>
</evidence>
<evidence type="ECO:0000313" key="3">
    <source>
        <dbReference type="RefSeq" id="XP_026283569.1"/>
    </source>
</evidence>
<proteinExistence type="predicted"/>
<feature type="compositionally biased region" description="Basic and acidic residues" evidence="1">
    <location>
        <begin position="200"/>
        <end position="212"/>
    </location>
</feature>
<feature type="compositionally biased region" description="Polar residues" evidence="1">
    <location>
        <begin position="295"/>
        <end position="308"/>
    </location>
</feature>
<gene>
    <name evidence="3" type="primary">LOC113209998</name>
</gene>
<name>A0A6J1SQK9_FRAOC</name>
<dbReference type="GeneID" id="113209998"/>
<dbReference type="Pfam" id="PF16091">
    <property type="entry name" value="DUF4820"/>
    <property type="match status" value="1"/>
</dbReference>
<feature type="compositionally biased region" description="Acidic residues" evidence="1">
    <location>
        <begin position="187"/>
        <end position="199"/>
    </location>
</feature>
<feature type="compositionally biased region" description="Acidic residues" evidence="1">
    <location>
        <begin position="213"/>
        <end position="240"/>
    </location>
</feature>